<feature type="non-terminal residue" evidence="3">
    <location>
        <position position="1"/>
    </location>
</feature>
<dbReference type="SUPFAM" id="SSF56219">
    <property type="entry name" value="DNase I-like"/>
    <property type="match status" value="1"/>
</dbReference>
<keyword evidence="1" id="KW-1133">Transmembrane helix</keyword>
<accession>A0A382FX39</accession>
<sequence length="350" mass="40412">VIKLFNYTLKAIFVAAICFALYTVGIIAYGTLTEYHFEDTIKLSQDAENLELLSDSTFELISWNVGFFGLGEESDFFYDGGEDVFQSTETVRKNMDGVLQLIEAHPYVDFFFLQEVDSFSWRSQKLNFFQELEGLQNSYQTHFALNYASNFVPIPIFNPLGPTFGGLLSMSKHEVKEAVRYDLRTESLWPKRLFFLKRCFLTQRISLEEKELVIINIHNSAYDKSGEKKNKEMNQLMNFAEHEFAKGNYVIIGGDWNQKPPNYLPIDASKEYLDQGFAGNEIPEQWQWVSDQRTPTNRKLDIPYDAELSYTSVIDYYILSPNLQADSVAVIDMAFAYSDHQPVYLKVSIK</sequence>
<keyword evidence="1" id="KW-0472">Membrane</keyword>
<proteinExistence type="predicted"/>
<dbReference type="AlphaFoldDB" id="A0A382FX39"/>
<dbReference type="PANTHER" id="PTHR14859:SF1">
    <property type="entry name" value="PGAP2-INTERACTING PROTEIN"/>
    <property type="match status" value="1"/>
</dbReference>
<evidence type="ECO:0000259" key="2">
    <source>
        <dbReference type="Pfam" id="PF03372"/>
    </source>
</evidence>
<feature type="domain" description="Endonuclease/exonuclease/phosphatase" evidence="2">
    <location>
        <begin position="61"/>
        <end position="340"/>
    </location>
</feature>
<keyword evidence="1" id="KW-0812">Transmembrane</keyword>
<dbReference type="PANTHER" id="PTHR14859">
    <property type="entry name" value="CALCOFLUOR WHITE HYPERSENSITIVE PROTEIN PRECURSOR"/>
    <property type="match status" value="1"/>
</dbReference>
<organism evidence="3">
    <name type="scientific">marine metagenome</name>
    <dbReference type="NCBI Taxonomy" id="408172"/>
    <lineage>
        <taxon>unclassified sequences</taxon>
        <taxon>metagenomes</taxon>
        <taxon>ecological metagenomes</taxon>
    </lineage>
</organism>
<dbReference type="GO" id="GO:0006506">
    <property type="term" value="P:GPI anchor biosynthetic process"/>
    <property type="evidence" value="ECO:0007669"/>
    <property type="project" value="TreeGrafter"/>
</dbReference>
<dbReference type="InterPro" id="IPR036691">
    <property type="entry name" value="Endo/exonu/phosph_ase_sf"/>
</dbReference>
<dbReference type="EMBL" id="UINC01052341">
    <property type="protein sequence ID" value="SVB67560.1"/>
    <property type="molecule type" value="Genomic_DNA"/>
</dbReference>
<dbReference type="GO" id="GO:0016020">
    <property type="term" value="C:membrane"/>
    <property type="evidence" value="ECO:0007669"/>
    <property type="project" value="GOC"/>
</dbReference>
<name>A0A382FX39_9ZZZZ</name>
<dbReference type="Pfam" id="PF03372">
    <property type="entry name" value="Exo_endo_phos"/>
    <property type="match status" value="1"/>
</dbReference>
<evidence type="ECO:0000313" key="3">
    <source>
        <dbReference type="EMBL" id="SVB67560.1"/>
    </source>
</evidence>
<dbReference type="InterPro" id="IPR051916">
    <property type="entry name" value="GPI-anchor_lipid_remodeler"/>
</dbReference>
<protein>
    <recommendedName>
        <fullName evidence="2">Endonuclease/exonuclease/phosphatase domain-containing protein</fullName>
    </recommendedName>
</protein>
<gene>
    <name evidence="3" type="ORF">METZ01_LOCUS220414</name>
</gene>
<feature type="transmembrane region" description="Helical" evidence="1">
    <location>
        <begin position="12"/>
        <end position="32"/>
    </location>
</feature>
<dbReference type="Gene3D" id="3.60.10.10">
    <property type="entry name" value="Endonuclease/exonuclease/phosphatase"/>
    <property type="match status" value="1"/>
</dbReference>
<reference evidence="3" key="1">
    <citation type="submission" date="2018-05" db="EMBL/GenBank/DDBJ databases">
        <authorList>
            <person name="Lanie J.A."/>
            <person name="Ng W.-L."/>
            <person name="Kazmierczak K.M."/>
            <person name="Andrzejewski T.M."/>
            <person name="Davidsen T.M."/>
            <person name="Wayne K.J."/>
            <person name="Tettelin H."/>
            <person name="Glass J.I."/>
            <person name="Rusch D."/>
            <person name="Podicherti R."/>
            <person name="Tsui H.-C.T."/>
            <person name="Winkler M.E."/>
        </authorList>
    </citation>
    <scope>NUCLEOTIDE SEQUENCE</scope>
</reference>
<dbReference type="GO" id="GO:0003824">
    <property type="term" value="F:catalytic activity"/>
    <property type="evidence" value="ECO:0007669"/>
    <property type="project" value="InterPro"/>
</dbReference>
<evidence type="ECO:0000256" key="1">
    <source>
        <dbReference type="SAM" id="Phobius"/>
    </source>
</evidence>
<dbReference type="InterPro" id="IPR005135">
    <property type="entry name" value="Endo/exonuclease/phosphatase"/>
</dbReference>